<dbReference type="EMBL" id="CP016761">
    <property type="protein sequence ID" value="ANX13687.1"/>
    <property type="molecule type" value="Genomic_DNA"/>
</dbReference>
<protein>
    <submittedName>
        <fullName evidence="1">Uncharacterized protein</fullName>
    </submittedName>
</protein>
<organism evidence="1 2">
    <name type="scientific">Fictibacillus arsenicus</name>
    <dbReference type="NCBI Taxonomy" id="255247"/>
    <lineage>
        <taxon>Bacteria</taxon>
        <taxon>Bacillati</taxon>
        <taxon>Bacillota</taxon>
        <taxon>Bacilli</taxon>
        <taxon>Bacillales</taxon>
        <taxon>Fictibacillaceae</taxon>
        <taxon>Fictibacillus</taxon>
    </lineage>
</organism>
<proteinExistence type="predicted"/>
<keyword evidence="2" id="KW-1185">Reference proteome</keyword>
<dbReference type="OrthoDB" id="2971140at2"/>
<name>A0A1B1Z899_9BACL</name>
<dbReference type="Proteomes" id="UP000077412">
    <property type="component" value="Chromosome"/>
</dbReference>
<dbReference type="STRING" id="255247.ABE41_016890"/>
<evidence type="ECO:0000313" key="1">
    <source>
        <dbReference type="EMBL" id="ANX13687.1"/>
    </source>
</evidence>
<dbReference type="RefSeq" id="WP_066292846.1">
    <property type="nucleotide sequence ID" value="NZ_CP016761.1"/>
</dbReference>
<gene>
    <name evidence="1" type="ORF">ABE41_016890</name>
</gene>
<sequence length="62" mass="7275">MHELTNSRYLTEAKIENMETTNFEEVAEGEDLTELNGYLPRYRAQYKIQFNKDHLHDLAGGE</sequence>
<accession>A0A1B1Z899</accession>
<reference evidence="1 2" key="1">
    <citation type="submission" date="2016-08" db="EMBL/GenBank/DDBJ databases">
        <title>Complete genome sequence of Fictibacillus arsenicus G25-54, a strain with toxicity to nematodes and a potential arsenic-resistance activity.</title>
        <authorList>
            <person name="Zheng Z."/>
        </authorList>
    </citation>
    <scope>NUCLEOTIDE SEQUENCE [LARGE SCALE GENOMIC DNA]</scope>
    <source>
        <strain evidence="1 2">G25-54</strain>
    </source>
</reference>
<evidence type="ECO:0000313" key="2">
    <source>
        <dbReference type="Proteomes" id="UP000077412"/>
    </source>
</evidence>
<dbReference type="AlphaFoldDB" id="A0A1B1Z899"/>
<dbReference type="KEGG" id="far:ABE41_016890"/>